<reference evidence="7 8" key="1">
    <citation type="submission" date="2022-09" db="EMBL/GenBank/DDBJ databases">
        <title>Chelativorans salina sp. nov., a novel slightly halophilic bacterium isolated from a saline lake sediment enrichment.</title>
        <authorList>
            <person name="Gao L."/>
            <person name="Fang B.-Z."/>
            <person name="Li W.-J."/>
        </authorList>
    </citation>
    <scope>NUCLEOTIDE SEQUENCE [LARGE SCALE GENOMIC DNA]</scope>
    <source>
        <strain evidence="7 8">EGI FJ00035</strain>
    </source>
</reference>
<evidence type="ECO:0000256" key="2">
    <source>
        <dbReference type="ARBA" id="ARBA00022679"/>
    </source>
</evidence>
<dbReference type="EC" id="2.3.1.184" evidence="6"/>
<dbReference type="EMBL" id="JAOCZP010000010">
    <property type="protein sequence ID" value="MCT7377967.1"/>
    <property type="molecule type" value="Genomic_DNA"/>
</dbReference>
<evidence type="ECO:0000256" key="5">
    <source>
        <dbReference type="PROSITE-ProRule" id="PRU00533"/>
    </source>
</evidence>
<protein>
    <recommendedName>
        <fullName evidence="6">Acyl-homoserine-lactone synthase</fullName>
        <ecNumber evidence="6">2.3.1.184</ecNumber>
    </recommendedName>
    <alternativeName>
        <fullName evidence="6">Autoinducer synthesis protein</fullName>
    </alternativeName>
</protein>
<dbReference type="Gene3D" id="3.40.630.30">
    <property type="match status" value="1"/>
</dbReference>
<dbReference type="Pfam" id="PF00765">
    <property type="entry name" value="Autoind_synth"/>
    <property type="match status" value="1"/>
</dbReference>
<evidence type="ECO:0000256" key="1">
    <source>
        <dbReference type="ARBA" id="ARBA00022654"/>
    </source>
</evidence>
<comment type="similarity">
    <text evidence="5 6">Belongs to the autoinducer synthase family.</text>
</comment>
<accession>A0ABT2LVS3</accession>
<evidence type="ECO:0000313" key="7">
    <source>
        <dbReference type="EMBL" id="MCT7377967.1"/>
    </source>
</evidence>
<proteinExistence type="inferred from homology"/>
<sequence length="222" mass="24840">MAVVYVINERNRHHYRDVIDRYYSLRHQVFVGERGWRALASREGREIDAYDNAEAVYLLALDGERIIGGLRLGPTTQPHLLSEVFSHLASFEGVLQGADIYECTRFFVARDDRSGRTNCTLLAAMQEFCLSQNINHVTAVVETRWFARLRRAGFEFRPLGAPVLIEGLPCVAIAADISEASLATARRLAGLKGSVLVRHEHRNLREQSVCAGAASYQLSHAS</sequence>
<keyword evidence="4 5" id="KW-0071">Autoinducer synthesis</keyword>
<dbReference type="PRINTS" id="PR01549">
    <property type="entry name" value="AUTOINDCRSYN"/>
</dbReference>
<dbReference type="RefSeq" id="WP_260906713.1">
    <property type="nucleotide sequence ID" value="NZ_JAOCZP010000010.1"/>
</dbReference>
<keyword evidence="2 6" id="KW-0808">Transferase</keyword>
<dbReference type="Proteomes" id="UP001320831">
    <property type="component" value="Unassembled WGS sequence"/>
</dbReference>
<gene>
    <name evidence="7" type="ORF">N5A92_23390</name>
</gene>
<dbReference type="InterPro" id="IPR016181">
    <property type="entry name" value="Acyl_CoA_acyltransferase"/>
</dbReference>
<evidence type="ECO:0000256" key="6">
    <source>
        <dbReference type="RuleBase" id="RU361135"/>
    </source>
</evidence>
<evidence type="ECO:0000256" key="4">
    <source>
        <dbReference type="ARBA" id="ARBA00022929"/>
    </source>
</evidence>
<dbReference type="PANTHER" id="PTHR39322">
    <property type="entry name" value="ACYL-HOMOSERINE-LACTONE SYNTHASE"/>
    <property type="match status" value="1"/>
</dbReference>
<comment type="catalytic activity">
    <reaction evidence="6">
        <text>a fatty acyl-[ACP] + S-adenosyl-L-methionine = an N-acyl-L-homoserine lactone + S-methyl-5'-thioadenosine + holo-[ACP] + H(+)</text>
        <dbReference type="Rhea" id="RHEA:10096"/>
        <dbReference type="Rhea" id="RHEA-COMP:9685"/>
        <dbReference type="Rhea" id="RHEA-COMP:14125"/>
        <dbReference type="ChEBI" id="CHEBI:15378"/>
        <dbReference type="ChEBI" id="CHEBI:17509"/>
        <dbReference type="ChEBI" id="CHEBI:55474"/>
        <dbReference type="ChEBI" id="CHEBI:59789"/>
        <dbReference type="ChEBI" id="CHEBI:64479"/>
        <dbReference type="ChEBI" id="CHEBI:138651"/>
        <dbReference type="EC" id="2.3.1.184"/>
    </reaction>
</comment>
<name>A0ABT2LVS3_9HYPH</name>
<dbReference type="InterPro" id="IPR001690">
    <property type="entry name" value="Autoind_synthase"/>
</dbReference>
<dbReference type="SUPFAM" id="SSF55729">
    <property type="entry name" value="Acyl-CoA N-acyltransferases (Nat)"/>
    <property type="match status" value="1"/>
</dbReference>
<keyword evidence="7" id="KW-0012">Acyltransferase</keyword>
<comment type="caution">
    <text evidence="7">The sequence shown here is derived from an EMBL/GenBank/DDBJ whole genome shotgun (WGS) entry which is preliminary data.</text>
</comment>
<evidence type="ECO:0000313" key="8">
    <source>
        <dbReference type="Proteomes" id="UP001320831"/>
    </source>
</evidence>
<organism evidence="7 8">
    <name type="scientific">Chelativorans salis</name>
    <dbReference type="NCBI Taxonomy" id="2978478"/>
    <lineage>
        <taxon>Bacteria</taxon>
        <taxon>Pseudomonadati</taxon>
        <taxon>Pseudomonadota</taxon>
        <taxon>Alphaproteobacteria</taxon>
        <taxon>Hyphomicrobiales</taxon>
        <taxon>Phyllobacteriaceae</taxon>
        <taxon>Chelativorans</taxon>
    </lineage>
</organism>
<dbReference type="PANTHER" id="PTHR39322:SF1">
    <property type="entry name" value="ISOVALERYL-HOMOSERINE LACTONE SYNTHASE"/>
    <property type="match status" value="1"/>
</dbReference>
<keyword evidence="8" id="KW-1185">Reference proteome</keyword>
<evidence type="ECO:0000256" key="3">
    <source>
        <dbReference type="ARBA" id="ARBA00022691"/>
    </source>
</evidence>
<dbReference type="GO" id="GO:0016746">
    <property type="term" value="F:acyltransferase activity"/>
    <property type="evidence" value="ECO:0007669"/>
    <property type="project" value="UniProtKB-KW"/>
</dbReference>
<keyword evidence="3 6" id="KW-0949">S-adenosyl-L-methionine</keyword>
<dbReference type="PROSITE" id="PS51187">
    <property type="entry name" value="AUTOINDUCER_SYNTH_2"/>
    <property type="match status" value="1"/>
</dbReference>
<keyword evidence="1 5" id="KW-0673">Quorum sensing</keyword>